<dbReference type="InterPro" id="IPR026960">
    <property type="entry name" value="RVT-Znf"/>
</dbReference>
<evidence type="ECO:0000313" key="2">
    <source>
        <dbReference type="EMBL" id="KAL0346123.1"/>
    </source>
</evidence>
<evidence type="ECO:0000259" key="1">
    <source>
        <dbReference type="Pfam" id="PF13966"/>
    </source>
</evidence>
<protein>
    <recommendedName>
        <fullName evidence="1">Reverse transcriptase zinc-binding domain-containing protein</fullName>
    </recommendedName>
</protein>
<accession>A0AAW2NRW3</accession>
<dbReference type="PANTHER" id="PTHR33116">
    <property type="entry name" value="REVERSE TRANSCRIPTASE ZINC-BINDING DOMAIN-CONTAINING PROTEIN-RELATED-RELATED"/>
    <property type="match status" value="1"/>
</dbReference>
<dbReference type="EMBL" id="JACGWJ010000019">
    <property type="protein sequence ID" value="KAL0346123.1"/>
    <property type="molecule type" value="Genomic_DNA"/>
</dbReference>
<reference evidence="2" key="2">
    <citation type="journal article" date="2024" name="Plant">
        <title>Genomic evolution and insights into agronomic trait innovations of Sesamum species.</title>
        <authorList>
            <person name="Miao H."/>
            <person name="Wang L."/>
            <person name="Qu L."/>
            <person name="Liu H."/>
            <person name="Sun Y."/>
            <person name="Le M."/>
            <person name="Wang Q."/>
            <person name="Wei S."/>
            <person name="Zheng Y."/>
            <person name="Lin W."/>
            <person name="Duan Y."/>
            <person name="Cao H."/>
            <person name="Xiong S."/>
            <person name="Wang X."/>
            <person name="Wei L."/>
            <person name="Li C."/>
            <person name="Ma Q."/>
            <person name="Ju M."/>
            <person name="Zhao R."/>
            <person name="Li G."/>
            <person name="Mu C."/>
            <person name="Tian Q."/>
            <person name="Mei H."/>
            <person name="Zhang T."/>
            <person name="Gao T."/>
            <person name="Zhang H."/>
        </authorList>
    </citation>
    <scope>NUCLEOTIDE SEQUENCE</scope>
    <source>
        <strain evidence="2">G02</strain>
    </source>
</reference>
<proteinExistence type="predicted"/>
<sequence>MSQHLWAIIKRERHSIWVDWIIHAQLQDKSIWTITECTGSWGWRKLLKYRTVLLPNIQYCVRDSGQFSLWHDLGPRILHFSWGLQLTRISSSNTLSTVIEYGGWRWPLITDIAYLEIVHLLPPIHNGMDRILWKFNGGLFSNSSAYYFFRPPGTKVSNGWFSLLLGPFKISKNCFILWLAILGKLSTSDKPRLLHLGGGCMLCTEGHTETHDHLFFTCSFSRQCMVRIRERVKFPWPHTSWQPNSKWASTRWRGNHVVNAAYRALLASLVYHIWQERNRHRFHNTSCPSSIVGSIIIDEITQRILSDTLRPSISTRALYQLWPWPVDGC</sequence>
<organism evidence="2">
    <name type="scientific">Sesamum radiatum</name>
    <name type="common">Black benniseed</name>
    <dbReference type="NCBI Taxonomy" id="300843"/>
    <lineage>
        <taxon>Eukaryota</taxon>
        <taxon>Viridiplantae</taxon>
        <taxon>Streptophyta</taxon>
        <taxon>Embryophyta</taxon>
        <taxon>Tracheophyta</taxon>
        <taxon>Spermatophyta</taxon>
        <taxon>Magnoliopsida</taxon>
        <taxon>eudicotyledons</taxon>
        <taxon>Gunneridae</taxon>
        <taxon>Pentapetalae</taxon>
        <taxon>asterids</taxon>
        <taxon>lamiids</taxon>
        <taxon>Lamiales</taxon>
        <taxon>Pedaliaceae</taxon>
        <taxon>Sesamum</taxon>
    </lineage>
</organism>
<name>A0AAW2NRW3_SESRA</name>
<gene>
    <name evidence="2" type="ORF">Sradi_4443600</name>
</gene>
<comment type="caution">
    <text evidence="2">The sequence shown here is derived from an EMBL/GenBank/DDBJ whole genome shotgun (WGS) entry which is preliminary data.</text>
</comment>
<reference evidence="2" key="1">
    <citation type="submission" date="2020-06" db="EMBL/GenBank/DDBJ databases">
        <authorList>
            <person name="Li T."/>
            <person name="Hu X."/>
            <person name="Zhang T."/>
            <person name="Song X."/>
            <person name="Zhang H."/>
            <person name="Dai N."/>
            <person name="Sheng W."/>
            <person name="Hou X."/>
            <person name="Wei L."/>
        </authorList>
    </citation>
    <scope>NUCLEOTIDE SEQUENCE</scope>
    <source>
        <strain evidence="2">G02</strain>
        <tissue evidence="2">Leaf</tissue>
    </source>
</reference>
<dbReference type="AlphaFoldDB" id="A0AAW2NRW3"/>
<dbReference type="PANTHER" id="PTHR33116:SF66">
    <property type="entry name" value="REVERSE TRANSCRIPTASE ZINC-BINDING DOMAIN-CONTAINING PROTEIN"/>
    <property type="match status" value="1"/>
</dbReference>
<dbReference type="Pfam" id="PF13966">
    <property type="entry name" value="zf-RVT"/>
    <property type="match status" value="1"/>
</dbReference>
<feature type="domain" description="Reverse transcriptase zinc-binding" evidence="1">
    <location>
        <begin position="140"/>
        <end position="223"/>
    </location>
</feature>